<dbReference type="Proteomes" id="UP000613768">
    <property type="component" value="Unassembled WGS sequence"/>
</dbReference>
<comment type="caution">
    <text evidence="2">The sequence shown here is derived from an EMBL/GenBank/DDBJ whole genome shotgun (WGS) entry which is preliminary data.</text>
</comment>
<proteinExistence type="predicted"/>
<evidence type="ECO:0000313" key="3">
    <source>
        <dbReference type="Proteomes" id="UP000613768"/>
    </source>
</evidence>
<sequence>MTHPALSLPRRATAKQVAQALEPNSLTYHNHVRRVAKQARIQPDARAPRSQNQSGKSGKRPRAFEKTLPKLIDRLTCPRHQAIRRTLLLQAPGYVCATSAAAVLGISRQRVLQLYEKGAFRHARRGTVPGTSQPVLLIPLTDLRFEAQRRRTNGQSENLALITEWWTDAQQAASLPTDIKRPRQRKSKG</sequence>
<evidence type="ECO:0008006" key="4">
    <source>
        <dbReference type="Google" id="ProtNLM"/>
    </source>
</evidence>
<reference evidence="2 3" key="1">
    <citation type="submission" date="2020-09" db="EMBL/GenBank/DDBJ databases">
        <title>Pseudoxanthomonas sp. CAU 1598 isolated from sand of Yaerae Beach.</title>
        <authorList>
            <person name="Kim W."/>
        </authorList>
    </citation>
    <scope>NUCLEOTIDE SEQUENCE [LARGE SCALE GENOMIC DNA]</scope>
    <source>
        <strain evidence="2 3">CAU 1598</strain>
    </source>
</reference>
<protein>
    <recommendedName>
        <fullName evidence="4">Helix-turn-helix domain-containing protein</fullName>
    </recommendedName>
</protein>
<organism evidence="2 3">
    <name type="scientific">Pseudomarimonas arenosa</name>
    <dbReference type="NCBI Taxonomy" id="2774145"/>
    <lineage>
        <taxon>Bacteria</taxon>
        <taxon>Pseudomonadati</taxon>
        <taxon>Pseudomonadota</taxon>
        <taxon>Gammaproteobacteria</taxon>
        <taxon>Lysobacterales</taxon>
        <taxon>Lysobacteraceae</taxon>
        <taxon>Pseudomarimonas</taxon>
    </lineage>
</organism>
<gene>
    <name evidence="2" type="ORF">IFO71_16165</name>
</gene>
<dbReference type="RefSeq" id="WP_192030701.1">
    <property type="nucleotide sequence ID" value="NZ_JACYTR010000046.1"/>
</dbReference>
<evidence type="ECO:0000256" key="1">
    <source>
        <dbReference type="SAM" id="MobiDB-lite"/>
    </source>
</evidence>
<evidence type="ECO:0000313" key="2">
    <source>
        <dbReference type="EMBL" id="MBD8527279.1"/>
    </source>
</evidence>
<keyword evidence="3" id="KW-1185">Reference proteome</keyword>
<dbReference type="EMBL" id="JACYTR010000046">
    <property type="protein sequence ID" value="MBD8527279.1"/>
    <property type="molecule type" value="Genomic_DNA"/>
</dbReference>
<name>A0AAW3ZRS1_9GAMM</name>
<dbReference type="AlphaFoldDB" id="A0AAW3ZRS1"/>
<accession>A0AAW3ZRS1</accession>
<feature type="region of interest" description="Disordered" evidence="1">
    <location>
        <begin position="37"/>
        <end position="64"/>
    </location>
</feature>